<evidence type="ECO:0000256" key="4">
    <source>
        <dbReference type="ARBA" id="ARBA00022723"/>
    </source>
</evidence>
<feature type="domain" description="2-C-methyl-D-erythritol 2,4-cyclodiphosphate synthase" evidence="9">
    <location>
        <begin position="5"/>
        <end position="159"/>
    </location>
</feature>
<dbReference type="AlphaFoldDB" id="A0A968GCY5"/>
<dbReference type="EMBL" id="JAATLJ010000001">
    <property type="protein sequence ID" value="NIZ40159.1"/>
    <property type="molecule type" value="Genomic_DNA"/>
</dbReference>
<dbReference type="PANTHER" id="PTHR43181:SF1">
    <property type="entry name" value="2-C-METHYL-D-ERYTHRITOL 2,4-CYCLODIPHOSPHATE SYNTHASE, CHLOROPLASTIC"/>
    <property type="match status" value="1"/>
</dbReference>
<feature type="binding site" evidence="7">
    <location>
        <begin position="61"/>
        <end position="63"/>
    </location>
    <ligand>
        <name>4-CDP-2-C-methyl-D-erythritol 2-phosphate</name>
        <dbReference type="ChEBI" id="CHEBI:57919"/>
    </ligand>
</feature>
<dbReference type="HAMAP" id="MF_00107">
    <property type="entry name" value="IspF"/>
    <property type="match status" value="1"/>
</dbReference>
<organism evidence="10 11">
    <name type="scientific">Entomospira entomophila</name>
    <dbReference type="NCBI Taxonomy" id="2719988"/>
    <lineage>
        <taxon>Bacteria</taxon>
        <taxon>Pseudomonadati</taxon>
        <taxon>Spirochaetota</taxon>
        <taxon>Spirochaetia</taxon>
        <taxon>Spirochaetales</taxon>
        <taxon>Spirochaetaceae</taxon>
        <taxon>Entomospira</taxon>
    </lineage>
</organism>
<comment type="caution">
    <text evidence="7">Lacks conserved residue(s) required for the propagation of feature annotation.</text>
</comment>
<dbReference type="GO" id="GO:0046872">
    <property type="term" value="F:metal ion binding"/>
    <property type="evidence" value="ECO:0007669"/>
    <property type="project" value="UniProtKB-KW"/>
</dbReference>
<dbReference type="PANTHER" id="PTHR43181">
    <property type="entry name" value="2-C-METHYL-D-ERYTHRITOL 2,4-CYCLODIPHOSPHATE SYNTHASE, CHLOROPLASTIC"/>
    <property type="match status" value="1"/>
</dbReference>
<evidence type="ECO:0000256" key="2">
    <source>
        <dbReference type="ARBA" id="ARBA00004709"/>
    </source>
</evidence>
<feature type="binding site" evidence="7">
    <location>
        <position position="47"/>
    </location>
    <ligand>
        <name>a divalent metal cation</name>
        <dbReference type="ChEBI" id="CHEBI:60240"/>
    </ligand>
</feature>
<protein>
    <recommendedName>
        <fullName evidence="3 7">2-C-methyl-D-erythritol 2,4-cyclodiphosphate synthase</fullName>
        <shortName evidence="7">MECDP-synthase</shortName>
        <shortName evidence="7">MECPP-synthase</shortName>
        <shortName evidence="7">MECPS</shortName>
        <ecNumber evidence="3 7">4.6.1.12</ecNumber>
    </recommendedName>
</protein>
<name>A0A968GCY5_9SPIO</name>
<proteinExistence type="inferred from homology"/>
<evidence type="ECO:0000259" key="9">
    <source>
        <dbReference type="Pfam" id="PF02542"/>
    </source>
</evidence>
<feature type="binding site" evidence="7">
    <location>
        <position position="12"/>
    </location>
    <ligand>
        <name>a divalent metal cation</name>
        <dbReference type="ChEBI" id="CHEBI:60240"/>
    </ligand>
</feature>
<accession>A0A968GCY5</accession>
<keyword evidence="6 7" id="KW-0456">Lyase</keyword>
<evidence type="ECO:0000256" key="1">
    <source>
        <dbReference type="ARBA" id="ARBA00000200"/>
    </source>
</evidence>
<sequence>MSLQIRVGIGDDIHRIGNMNQPFMLAGLCIAPEGGSYAHSDGDVVLHALIDALLGALALGDIGDYFPPSDPQYKNIDSEILLSRTLPLIYERGYTVGNIDIIVHLERVKLYPFKEAMRKKLANLLSVDLSQVGLKAKTSEGVDAVGEGRAVSAQVIVLLNKL</sequence>
<dbReference type="PROSITE" id="PS01350">
    <property type="entry name" value="ISPF"/>
    <property type="match status" value="1"/>
</dbReference>
<dbReference type="InterPro" id="IPR020555">
    <property type="entry name" value="MECDP_synthase_CS"/>
</dbReference>
<feature type="site" description="Transition state stabilizer" evidence="7">
    <location>
        <position position="39"/>
    </location>
</feature>
<feature type="binding site" evidence="7">
    <location>
        <begin position="12"/>
        <end position="14"/>
    </location>
    <ligand>
        <name>4-CDP-2-C-methyl-D-erythritol 2-phosphate</name>
        <dbReference type="ChEBI" id="CHEBI:57919"/>
    </ligand>
</feature>
<dbReference type="CDD" id="cd00554">
    <property type="entry name" value="MECDP_synthase"/>
    <property type="match status" value="1"/>
</dbReference>
<comment type="cofactor">
    <cofactor evidence="7">
        <name>a divalent metal cation</name>
        <dbReference type="ChEBI" id="CHEBI:60240"/>
    </cofactor>
    <text evidence="7">Binds 1 divalent metal cation per subunit.</text>
</comment>
<dbReference type="NCBIfam" id="TIGR00151">
    <property type="entry name" value="ispF"/>
    <property type="match status" value="1"/>
</dbReference>
<comment type="catalytic activity">
    <reaction evidence="1 7 8">
        <text>4-CDP-2-C-methyl-D-erythritol 2-phosphate = 2-C-methyl-D-erythritol 2,4-cyclic diphosphate + CMP</text>
        <dbReference type="Rhea" id="RHEA:23864"/>
        <dbReference type="ChEBI" id="CHEBI:57919"/>
        <dbReference type="ChEBI" id="CHEBI:58483"/>
        <dbReference type="ChEBI" id="CHEBI:60377"/>
        <dbReference type="EC" id="4.6.1.12"/>
    </reaction>
</comment>
<dbReference type="GO" id="GO:0019288">
    <property type="term" value="P:isopentenyl diphosphate biosynthetic process, methylerythritol 4-phosphate pathway"/>
    <property type="evidence" value="ECO:0007669"/>
    <property type="project" value="UniProtKB-UniRule"/>
</dbReference>
<feature type="site" description="Transition state stabilizer" evidence="7">
    <location>
        <position position="138"/>
    </location>
</feature>
<feature type="binding site" evidence="7">
    <location>
        <begin position="39"/>
        <end position="40"/>
    </location>
    <ligand>
        <name>4-CDP-2-C-methyl-D-erythritol 2-phosphate</name>
        <dbReference type="ChEBI" id="CHEBI:57919"/>
    </ligand>
</feature>
<evidence type="ECO:0000313" key="11">
    <source>
        <dbReference type="Proteomes" id="UP000711995"/>
    </source>
</evidence>
<dbReference type="GO" id="GO:0008685">
    <property type="term" value="F:2-C-methyl-D-erythritol 2,4-cyclodiphosphate synthase activity"/>
    <property type="evidence" value="ECO:0007669"/>
    <property type="project" value="UniProtKB-UniRule"/>
</dbReference>
<evidence type="ECO:0000313" key="10">
    <source>
        <dbReference type="EMBL" id="NIZ40159.1"/>
    </source>
</evidence>
<keyword evidence="5 7" id="KW-0414">Isoprene biosynthesis</keyword>
<dbReference type="InterPro" id="IPR036571">
    <property type="entry name" value="MECDP_synthase_sf"/>
</dbReference>
<comment type="caution">
    <text evidence="10">The sequence shown here is derived from an EMBL/GenBank/DDBJ whole genome shotgun (WGS) entry which is preliminary data.</text>
</comment>
<keyword evidence="11" id="KW-1185">Reference proteome</keyword>
<dbReference type="Pfam" id="PF02542">
    <property type="entry name" value="YgbB"/>
    <property type="match status" value="1"/>
</dbReference>
<evidence type="ECO:0000256" key="6">
    <source>
        <dbReference type="ARBA" id="ARBA00023239"/>
    </source>
</evidence>
<comment type="similarity">
    <text evidence="7 8">Belongs to the IspF family.</text>
</comment>
<dbReference type="Proteomes" id="UP000711995">
    <property type="component" value="Unassembled WGS sequence"/>
</dbReference>
<evidence type="ECO:0000256" key="8">
    <source>
        <dbReference type="RuleBase" id="RU004395"/>
    </source>
</evidence>
<comment type="function">
    <text evidence="7">Involved in the biosynthesis of isopentenyl diphosphate (IPP) and dimethylallyl diphosphate (DMAPP), two major building blocks of isoprenoid compounds. Catalyzes the conversion of 4-diphosphocytidyl-2-C-methyl-D-erythritol 2-phosphate (CDP-ME2P) to 2-C-methyl-D-erythritol 2,4-cyclodiphosphate (ME-CPP) with a corresponding release of cytidine 5-monophosphate (CMP).</text>
</comment>
<dbReference type="Gene3D" id="3.30.1330.50">
    <property type="entry name" value="2-C-methyl-D-erythritol 2,4-cyclodiphosphate synthase"/>
    <property type="match status" value="1"/>
</dbReference>
<dbReference type="InterPro" id="IPR003526">
    <property type="entry name" value="MECDP_synthase"/>
</dbReference>
<reference evidence="10 11" key="1">
    <citation type="submission" date="2020-03" db="EMBL/GenBank/DDBJ databases">
        <title>Spirochaetal bacteria isolated from arthropods constitute a novel genus Entomospira genus novum within the order Spirochaetales.</title>
        <authorList>
            <person name="Grana-Miraglia L."/>
            <person name="Sikutova S."/>
            <person name="Fingerle V."/>
            <person name="Sing A."/>
            <person name="Castillo-Ramirez S."/>
            <person name="Margos G."/>
            <person name="Rudolf I."/>
        </authorList>
    </citation>
    <scope>NUCLEOTIDE SEQUENCE [LARGE SCALE GENOMIC DNA]</scope>
    <source>
        <strain evidence="10 11">BR193</strain>
    </source>
</reference>
<keyword evidence="4 7" id="KW-0479">Metal-binding</keyword>
<comment type="pathway">
    <text evidence="2 7">Isoprenoid biosynthesis; isopentenyl diphosphate biosynthesis via DXP pathway; isopentenyl diphosphate from 1-deoxy-D-xylulose 5-phosphate: step 4/6.</text>
</comment>
<evidence type="ECO:0000256" key="3">
    <source>
        <dbReference type="ARBA" id="ARBA00012579"/>
    </source>
</evidence>
<dbReference type="EC" id="4.6.1.12" evidence="3 7"/>
<evidence type="ECO:0000256" key="7">
    <source>
        <dbReference type="HAMAP-Rule" id="MF_00107"/>
    </source>
</evidence>
<dbReference type="SUPFAM" id="SSF69765">
    <property type="entry name" value="IpsF-like"/>
    <property type="match status" value="1"/>
</dbReference>
<feature type="binding site" evidence="7">
    <location>
        <position position="14"/>
    </location>
    <ligand>
        <name>a divalent metal cation</name>
        <dbReference type="ChEBI" id="CHEBI:60240"/>
    </ligand>
</feature>
<comment type="subunit">
    <text evidence="7">Homotrimer.</text>
</comment>
<dbReference type="GO" id="GO:0016114">
    <property type="term" value="P:terpenoid biosynthetic process"/>
    <property type="evidence" value="ECO:0007669"/>
    <property type="project" value="InterPro"/>
</dbReference>
<gene>
    <name evidence="7 10" type="primary">ispF</name>
    <name evidence="10" type="ORF">HCT14_01320</name>
</gene>
<evidence type="ECO:0000256" key="5">
    <source>
        <dbReference type="ARBA" id="ARBA00023229"/>
    </source>
</evidence>